<dbReference type="PANTHER" id="PTHR30469">
    <property type="entry name" value="MULTIDRUG RESISTANCE PROTEIN MDTA"/>
    <property type="match status" value="1"/>
</dbReference>
<evidence type="ECO:0008006" key="2">
    <source>
        <dbReference type="Google" id="ProtNLM"/>
    </source>
</evidence>
<dbReference type="PANTHER" id="PTHR30469:SF15">
    <property type="entry name" value="HLYD FAMILY OF SECRETION PROTEINS"/>
    <property type="match status" value="1"/>
</dbReference>
<accession>A0A645F638</accession>
<sequence>MISTGSAEVEINIPSSDYIRRNQFADFFCTSNSYPGTTFPLELIGITPKANANQLYKMRFRMREGADELPGPGMSVMVNIRFHHEATRLVSIPLSSVFQLDNRTAVWIYDPATETVAARLITLSQILTNGTAVISSGLQPGELVVTAGIHSVEEGQKVRLISTVTETNVGGML</sequence>
<gene>
    <name evidence="1" type="ORF">SDC9_155350</name>
</gene>
<organism evidence="1">
    <name type="scientific">bioreactor metagenome</name>
    <dbReference type="NCBI Taxonomy" id="1076179"/>
    <lineage>
        <taxon>unclassified sequences</taxon>
        <taxon>metagenomes</taxon>
        <taxon>ecological metagenomes</taxon>
    </lineage>
</organism>
<reference evidence="1" key="1">
    <citation type="submission" date="2019-08" db="EMBL/GenBank/DDBJ databases">
        <authorList>
            <person name="Kucharzyk K."/>
            <person name="Murdoch R.W."/>
            <person name="Higgins S."/>
            <person name="Loffler F."/>
        </authorList>
    </citation>
    <scope>NUCLEOTIDE SEQUENCE</scope>
</reference>
<dbReference type="GO" id="GO:1990281">
    <property type="term" value="C:efflux pump complex"/>
    <property type="evidence" value="ECO:0007669"/>
    <property type="project" value="TreeGrafter"/>
</dbReference>
<dbReference type="GO" id="GO:0015562">
    <property type="term" value="F:efflux transmembrane transporter activity"/>
    <property type="evidence" value="ECO:0007669"/>
    <property type="project" value="TreeGrafter"/>
</dbReference>
<dbReference type="Gene3D" id="2.40.420.20">
    <property type="match status" value="1"/>
</dbReference>
<evidence type="ECO:0000313" key="1">
    <source>
        <dbReference type="EMBL" id="MPN08074.1"/>
    </source>
</evidence>
<dbReference type="EMBL" id="VSSQ01054091">
    <property type="protein sequence ID" value="MPN08074.1"/>
    <property type="molecule type" value="Genomic_DNA"/>
</dbReference>
<name>A0A645F638_9ZZZZ</name>
<proteinExistence type="predicted"/>
<comment type="caution">
    <text evidence="1">The sequence shown here is derived from an EMBL/GenBank/DDBJ whole genome shotgun (WGS) entry which is preliminary data.</text>
</comment>
<dbReference type="AlphaFoldDB" id="A0A645F638"/>
<protein>
    <recommendedName>
        <fullName evidence="2">Multidrug resistance protein MdtA</fullName>
    </recommendedName>
</protein>